<dbReference type="AlphaFoldDB" id="A0A139SR24"/>
<evidence type="ECO:0000313" key="1">
    <source>
        <dbReference type="EMBL" id="KXU37008.1"/>
    </source>
</evidence>
<gene>
    <name evidence="1" type="ORF">AXK11_03085</name>
</gene>
<dbReference type="Proteomes" id="UP000070058">
    <property type="component" value="Unassembled WGS sequence"/>
</dbReference>
<sequence>MNLYGGQLTLFHNATQTLSELHIADSGVIEFRYGSSGPNFLFLDLLTFNNTDAKLFVKGWHEFENYLLIKKTALATGQWAQVLKQIDFDGYSLDYDLLASDYNNDYFQISPWGSWSQAIPEPSTYGAILGALGVGAYLIRRKRQTGQRTTECAAK</sequence>
<dbReference type="NCBIfam" id="TIGR02595">
    <property type="entry name" value="PEP_CTERM"/>
    <property type="match status" value="1"/>
</dbReference>
<evidence type="ECO:0000313" key="2">
    <source>
        <dbReference type="Proteomes" id="UP000070058"/>
    </source>
</evidence>
<proteinExistence type="predicted"/>
<comment type="caution">
    <text evidence="1">The sequence shown here is derived from an EMBL/GenBank/DDBJ whole genome shotgun (WGS) entry which is preliminary data.</text>
</comment>
<dbReference type="EMBL" id="LSZQ01000025">
    <property type="protein sequence ID" value="KXU37008.1"/>
    <property type="molecule type" value="Genomic_DNA"/>
</dbReference>
<reference evidence="2" key="1">
    <citation type="submission" date="2016-02" db="EMBL/GenBank/DDBJ databases">
        <authorList>
            <person name="Sanders J.G."/>
            <person name="Lin J.Y."/>
            <person name="Wertz J.T."/>
            <person name="Russell J.A."/>
            <person name="Moreau C.S."/>
            <person name="Powell S."/>
        </authorList>
    </citation>
    <scope>NUCLEOTIDE SEQUENCE [LARGE SCALE GENOMIC DNA]</scope>
    <source>
        <strain evidence="2">CAG34</strain>
    </source>
</reference>
<organism evidence="1 2">
    <name type="scientific">Cephaloticoccus primus</name>
    <dbReference type="NCBI Taxonomy" id="1548207"/>
    <lineage>
        <taxon>Bacteria</taxon>
        <taxon>Pseudomonadati</taxon>
        <taxon>Verrucomicrobiota</taxon>
        <taxon>Opitutia</taxon>
        <taxon>Opitutales</taxon>
        <taxon>Opitutaceae</taxon>
        <taxon>Cephaloticoccus</taxon>
    </lineage>
</organism>
<keyword evidence="2" id="KW-1185">Reference proteome</keyword>
<accession>A0A139SR24</accession>
<protein>
    <recommendedName>
        <fullName evidence="3">PEP-CTERM protein-sorting domain-containing protein</fullName>
    </recommendedName>
</protein>
<dbReference type="InterPro" id="IPR013424">
    <property type="entry name" value="Ice-binding_C"/>
</dbReference>
<evidence type="ECO:0008006" key="3">
    <source>
        <dbReference type="Google" id="ProtNLM"/>
    </source>
</evidence>
<name>A0A139SR24_9BACT</name>